<dbReference type="EMBL" id="AYKW01000012">
    <property type="protein sequence ID" value="PIL31792.1"/>
    <property type="molecule type" value="Genomic_DNA"/>
</dbReference>
<dbReference type="PANTHER" id="PTHR11183">
    <property type="entry name" value="GLYCOGENIN SUBFAMILY MEMBER"/>
    <property type="match status" value="1"/>
</dbReference>
<feature type="compositionally biased region" description="Acidic residues" evidence="1">
    <location>
        <begin position="732"/>
        <end position="744"/>
    </location>
</feature>
<dbReference type="CDD" id="cd02537">
    <property type="entry name" value="GT8_Glycogenin"/>
    <property type="match status" value="1"/>
</dbReference>
<feature type="compositionally biased region" description="Polar residues" evidence="1">
    <location>
        <begin position="943"/>
        <end position="961"/>
    </location>
</feature>
<feature type="region of interest" description="Disordered" evidence="1">
    <location>
        <begin position="696"/>
        <end position="826"/>
    </location>
</feature>
<feature type="region of interest" description="Disordered" evidence="1">
    <location>
        <begin position="278"/>
        <end position="316"/>
    </location>
</feature>
<feature type="region of interest" description="Disordered" evidence="1">
    <location>
        <begin position="846"/>
        <end position="1018"/>
    </location>
</feature>
<dbReference type="AlphaFoldDB" id="A0A2G8SDF9"/>
<evidence type="ECO:0008006" key="4">
    <source>
        <dbReference type="Google" id="ProtNLM"/>
    </source>
</evidence>
<protein>
    <recommendedName>
        <fullName evidence="4">Glycosyltransferase family 8 protein</fullName>
    </recommendedName>
</protein>
<proteinExistence type="predicted"/>
<dbReference type="GO" id="GO:0016757">
    <property type="term" value="F:glycosyltransferase activity"/>
    <property type="evidence" value="ECO:0007669"/>
    <property type="project" value="InterPro"/>
</dbReference>
<feature type="compositionally biased region" description="Polar residues" evidence="1">
    <location>
        <begin position="851"/>
        <end position="872"/>
    </location>
</feature>
<evidence type="ECO:0000313" key="2">
    <source>
        <dbReference type="EMBL" id="PIL31792.1"/>
    </source>
</evidence>
<feature type="compositionally biased region" description="Polar residues" evidence="1">
    <location>
        <begin position="768"/>
        <end position="777"/>
    </location>
</feature>
<feature type="compositionally biased region" description="Basic and acidic residues" evidence="1">
    <location>
        <begin position="705"/>
        <end position="727"/>
    </location>
</feature>
<reference evidence="2 3" key="1">
    <citation type="journal article" date="2015" name="Sci. Rep.">
        <title>Chromosome-level genome map provides insights into diverse defense mechanisms in the medicinal fungus Ganoderma sinense.</title>
        <authorList>
            <person name="Zhu Y."/>
            <person name="Xu J."/>
            <person name="Sun C."/>
            <person name="Zhou S."/>
            <person name="Xu H."/>
            <person name="Nelson D.R."/>
            <person name="Qian J."/>
            <person name="Song J."/>
            <person name="Luo H."/>
            <person name="Xiang L."/>
            <person name="Li Y."/>
            <person name="Xu Z."/>
            <person name="Ji A."/>
            <person name="Wang L."/>
            <person name="Lu S."/>
            <person name="Hayward A."/>
            <person name="Sun W."/>
            <person name="Li X."/>
            <person name="Schwartz D.C."/>
            <person name="Wang Y."/>
            <person name="Chen S."/>
        </authorList>
    </citation>
    <scope>NUCLEOTIDE SEQUENCE [LARGE SCALE GENOMIC DNA]</scope>
    <source>
        <strain evidence="2 3">ZZ0214-1</strain>
    </source>
</reference>
<gene>
    <name evidence="2" type="ORF">GSI_06496</name>
</gene>
<sequence length="1053" mass="115641">MSSSLYNCLPAVRAECFYLGRPDLNIVLTKLHIFRLTQYAKVIFLDADVLPIRPMSHLFTIPHEFAAVPDVGWPDIFNSGVLVFTPGEEKFKELTELLKSKGSWDGGDQGILNEWRGDAWHRLSFTYNTTPTAVYTYAPAYERFGSQISAIHFIGPNKPWVSITYRPPGIKYSRGTDKSQDTQAQSYDYESLVDRWFDVYDRHYRSDFNPQHVNFEFTRYDSVWDAETSYGADIPRSASAPPSGAVLGLDDLRKIAVEGISGYNSAVQARPKVGEYRSMPLEGRVDLMRPRKEPPPPAHEEKGEAVDDQGGDQNATPKQAFTVLAGGELPRMETLPTPLPHEVSPAPYNPPLDLGPAMPPTPYQYGTQQQRPQACSYSPSTSEAGAVPLSLGLSWADRRLLAQNASHYQSSHLGRYPRDPPPLWQSVTIARIQITFAMVISLLGVMAFIHPAAFYLLEGITRRPTPAIPHPLRYADTPSPVIILPLISTFPTSIHHLINTSNNNIISICPCLFPKVIPPPKAPPSGFPSDTYFPNIWDQAPNSGHDTSYQSFPGHLPGPKSEPFFHPPPPSEIPAQLLREGQYEQVIGRASGEQEGNLVTAPVPDRNKVHAVFPWEEKPRHAPRRVFPASESPPPVANFIDEALHASQSTAKHSPSLSQVLGPPPPITHAFNLAYSNAWDTVPSIQKYASRLVSPRHSVYQPPPPEHDDSWRKWDEEREREYQDKQDASSMDGDDEDEGDDDEDNRGQPARHDSDGGRERPQPRRSRAGSNASLTSGKSKKYRGRGVQTIPIETRGMGVQVNTSAEEADVARKGKPPKPSRGTGMGIRAGEFLLPAVMFKVDPDQMAVGSPMTQPPQTSAFPFPTKVSSTGVRSPPTLGSPRTYSPPSVASPKTVPSPPRIASPKPFSPPKVPSPRGSSSPRAIMSPRRLSAGQVPTSKLALSPQTSSSPAVGPSADSSPRLSPRLARLTSPPLQRMSSNDTTLTTSTSTSGQVETPEGTPILGPQAPPQRKGGRVWDPARGVDVFKRSSEEVLARFLRSGSFDEEDGQRRHV</sequence>
<dbReference type="InterPro" id="IPR002495">
    <property type="entry name" value="Glyco_trans_8"/>
</dbReference>
<feature type="compositionally biased region" description="Pro residues" evidence="1">
    <location>
        <begin position="895"/>
        <end position="913"/>
    </location>
</feature>
<comment type="caution">
    <text evidence="2">The sequence shown here is derived from an EMBL/GenBank/DDBJ whole genome shotgun (WGS) entry which is preliminary data.</text>
</comment>
<dbReference type="Pfam" id="PF01501">
    <property type="entry name" value="Glyco_transf_8"/>
    <property type="match status" value="1"/>
</dbReference>
<organism evidence="2 3">
    <name type="scientific">Ganoderma sinense ZZ0214-1</name>
    <dbReference type="NCBI Taxonomy" id="1077348"/>
    <lineage>
        <taxon>Eukaryota</taxon>
        <taxon>Fungi</taxon>
        <taxon>Dikarya</taxon>
        <taxon>Basidiomycota</taxon>
        <taxon>Agaricomycotina</taxon>
        <taxon>Agaricomycetes</taxon>
        <taxon>Polyporales</taxon>
        <taxon>Polyporaceae</taxon>
        <taxon>Ganoderma</taxon>
    </lineage>
</organism>
<dbReference type="Gene3D" id="3.90.550.10">
    <property type="entry name" value="Spore Coat Polysaccharide Biosynthesis Protein SpsA, Chain A"/>
    <property type="match status" value="1"/>
</dbReference>
<dbReference type="STRING" id="1077348.A0A2G8SDF9"/>
<dbReference type="InterPro" id="IPR029044">
    <property type="entry name" value="Nucleotide-diphossugar_trans"/>
</dbReference>
<feature type="compositionally biased region" description="Basic and acidic residues" evidence="1">
    <location>
        <begin position="283"/>
        <end position="305"/>
    </location>
</feature>
<dbReference type="Proteomes" id="UP000230002">
    <property type="component" value="Unassembled WGS sequence"/>
</dbReference>
<name>A0A2G8SDF9_9APHY</name>
<feature type="compositionally biased region" description="Basic and acidic residues" evidence="1">
    <location>
        <begin position="750"/>
        <end position="762"/>
    </location>
</feature>
<feature type="compositionally biased region" description="Low complexity" evidence="1">
    <location>
        <begin position="978"/>
        <end position="991"/>
    </location>
</feature>
<dbReference type="OrthoDB" id="2014201at2759"/>
<evidence type="ECO:0000313" key="3">
    <source>
        <dbReference type="Proteomes" id="UP000230002"/>
    </source>
</evidence>
<accession>A0A2G8SDF9</accession>
<keyword evidence="3" id="KW-1185">Reference proteome</keyword>
<dbReference type="SUPFAM" id="SSF53448">
    <property type="entry name" value="Nucleotide-diphospho-sugar transferases"/>
    <property type="match status" value="1"/>
</dbReference>
<dbReference type="InterPro" id="IPR050587">
    <property type="entry name" value="GNT1/Glycosyltrans_8"/>
</dbReference>
<evidence type="ECO:0000256" key="1">
    <source>
        <dbReference type="SAM" id="MobiDB-lite"/>
    </source>
</evidence>